<reference evidence="2" key="1">
    <citation type="submission" date="2014-11" db="EMBL/GenBank/DDBJ databases">
        <authorList>
            <person name="Amaro Gonzalez C."/>
        </authorList>
    </citation>
    <scope>NUCLEOTIDE SEQUENCE</scope>
</reference>
<accession>A0A0E9RUZ8</accession>
<name>A0A0E9RUZ8_ANGAN</name>
<protein>
    <submittedName>
        <fullName evidence="2">Uncharacterized protein</fullName>
    </submittedName>
</protein>
<sequence length="53" mass="5372">MSLLISAHRGSAPGNGQPRPDEVSQRLAVASDSRSPIATDSSSFCVVGGTFGP</sequence>
<evidence type="ECO:0000313" key="2">
    <source>
        <dbReference type="EMBL" id="JAH32098.1"/>
    </source>
</evidence>
<proteinExistence type="predicted"/>
<reference evidence="2" key="2">
    <citation type="journal article" date="2015" name="Fish Shellfish Immunol.">
        <title>Early steps in the European eel (Anguilla anguilla)-Vibrio vulnificus interaction in the gills: Role of the RtxA13 toxin.</title>
        <authorList>
            <person name="Callol A."/>
            <person name="Pajuelo D."/>
            <person name="Ebbesson L."/>
            <person name="Teles M."/>
            <person name="MacKenzie S."/>
            <person name="Amaro C."/>
        </authorList>
    </citation>
    <scope>NUCLEOTIDE SEQUENCE</scope>
</reference>
<dbReference type="EMBL" id="GBXM01076479">
    <property type="protein sequence ID" value="JAH32098.1"/>
    <property type="molecule type" value="Transcribed_RNA"/>
</dbReference>
<feature type="region of interest" description="Disordered" evidence="1">
    <location>
        <begin position="1"/>
        <end position="40"/>
    </location>
</feature>
<organism evidence="2">
    <name type="scientific">Anguilla anguilla</name>
    <name type="common">European freshwater eel</name>
    <name type="synonym">Muraena anguilla</name>
    <dbReference type="NCBI Taxonomy" id="7936"/>
    <lineage>
        <taxon>Eukaryota</taxon>
        <taxon>Metazoa</taxon>
        <taxon>Chordata</taxon>
        <taxon>Craniata</taxon>
        <taxon>Vertebrata</taxon>
        <taxon>Euteleostomi</taxon>
        <taxon>Actinopterygii</taxon>
        <taxon>Neopterygii</taxon>
        <taxon>Teleostei</taxon>
        <taxon>Anguilliformes</taxon>
        <taxon>Anguillidae</taxon>
        <taxon>Anguilla</taxon>
    </lineage>
</organism>
<dbReference type="AlphaFoldDB" id="A0A0E9RUZ8"/>
<evidence type="ECO:0000256" key="1">
    <source>
        <dbReference type="SAM" id="MobiDB-lite"/>
    </source>
</evidence>